<dbReference type="GO" id="GO:0004527">
    <property type="term" value="F:exonuclease activity"/>
    <property type="evidence" value="ECO:0007669"/>
    <property type="project" value="UniProtKB-ARBA"/>
</dbReference>
<gene>
    <name evidence="2" type="ORF">Q31a_44300</name>
</gene>
<protein>
    <submittedName>
        <fullName evidence="2">DNA polymerase III subunit epsilon</fullName>
    </submittedName>
</protein>
<dbReference type="InterPro" id="IPR012337">
    <property type="entry name" value="RNaseH-like_sf"/>
</dbReference>
<dbReference type="AlphaFoldDB" id="A0A518GBU7"/>
<dbReference type="RefSeq" id="WP_145081934.1">
    <property type="nucleotide sequence ID" value="NZ_CP036298.1"/>
</dbReference>
<dbReference type="GO" id="GO:0003676">
    <property type="term" value="F:nucleic acid binding"/>
    <property type="evidence" value="ECO:0007669"/>
    <property type="project" value="InterPro"/>
</dbReference>
<organism evidence="2 3">
    <name type="scientific">Aureliella helgolandensis</name>
    <dbReference type="NCBI Taxonomy" id="2527968"/>
    <lineage>
        <taxon>Bacteria</taxon>
        <taxon>Pseudomonadati</taxon>
        <taxon>Planctomycetota</taxon>
        <taxon>Planctomycetia</taxon>
        <taxon>Pirellulales</taxon>
        <taxon>Pirellulaceae</taxon>
        <taxon>Aureliella</taxon>
    </lineage>
</organism>
<dbReference type="Proteomes" id="UP000318017">
    <property type="component" value="Chromosome"/>
</dbReference>
<dbReference type="KEGG" id="ahel:Q31a_44300"/>
<dbReference type="OrthoDB" id="9803925at2"/>
<dbReference type="InterPro" id="IPR013520">
    <property type="entry name" value="Ribonucl_H"/>
</dbReference>
<dbReference type="InterPro" id="IPR036397">
    <property type="entry name" value="RNaseH_sf"/>
</dbReference>
<dbReference type="Pfam" id="PF00929">
    <property type="entry name" value="RNase_T"/>
    <property type="match status" value="1"/>
</dbReference>
<evidence type="ECO:0000313" key="3">
    <source>
        <dbReference type="Proteomes" id="UP000318017"/>
    </source>
</evidence>
<dbReference type="Gene3D" id="3.30.420.10">
    <property type="entry name" value="Ribonuclease H-like superfamily/Ribonuclease H"/>
    <property type="match status" value="1"/>
</dbReference>
<feature type="domain" description="Exonuclease" evidence="1">
    <location>
        <begin position="11"/>
        <end position="167"/>
    </location>
</feature>
<name>A0A518GBU7_9BACT</name>
<reference evidence="2 3" key="1">
    <citation type="submission" date="2019-02" db="EMBL/GenBank/DDBJ databases">
        <title>Deep-cultivation of Planctomycetes and their phenomic and genomic characterization uncovers novel biology.</title>
        <authorList>
            <person name="Wiegand S."/>
            <person name="Jogler M."/>
            <person name="Boedeker C."/>
            <person name="Pinto D."/>
            <person name="Vollmers J."/>
            <person name="Rivas-Marin E."/>
            <person name="Kohn T."/>
            <person name="Peeters S.H."/>
            <person name="Heuer A."/>
            <person name="Rast P."/>
            <person name="Oberbeckmann S."/>
            <person name="Bunk B."/>
            <person name="Jeske O."/>
            <person name="Meyerdierks A."/>
            <person name="Storesund J.E."/>
            <person name="Kallscheuer N."/>
            <person name="Luecker S."/>
            <person name="Lage O.M."/>
            <person name="Pohl T."/>
            <person name="Merkel B.J."/>
            <person name="Hornburger P."/>
            <person name="Mueller R.-W."/>
            <person name="Bruemmer F."/>
            <person name="Labrenz M."/>
            <person name="Spormann A.M."/>
            <person name="Op den Camp H."/>
            <person name="Overmann J."/>
            <person name="Amann R."/>
            <person name="Jetten M.S.M."/>
            <person name="Mascher T."/>
            <person name="Medema M.H."/>
            <person name="Devos D.P."/>
            <person name="Kaster A.-K."/>
            <person name="Ovreas L."/>
            <person name="Rohde M."/>
            <person name="Galperin M.Y."/>
            <person name="Jogler C."/>
        </authorList>
    </citation>
    <scope>NUCLEOTIDE SEQUENCE [LARGE SCALE GENOMIC DNA]</scope>
    <source>
        <strain evidence="2 3">Q31a</strain>
    </source>
</reference>
<dbReference type="GO" id="GO:0006259">
    <property type="term" value="P:DNA metabolic process"/>
    <property type="evidence" value="ECO:0007669"/>
    <property type="project" value="UniProtKB-ARBA"/>
</dbReference>
<evidence type="ECO:0000259" key="1">
    <source>
        <dbReference type="Pfam" id="PF00929"/>
    </source>
</evidence>
<keyword evidence="3" id="KW-1185">Reference proteome</keyword>
<dbReference type="EMBL" id="CP036298">
    <property type="protein sequence ID" value="QDV26059.1"/>
    <property type="molecule type" value="Genomic_DNA"/>
</dbReference>
<dbReference type="SUPFAM" id="SSF53098">
    <property type="entry name" value="Ribonuclease H-like"/>
    <property type="match status" value="1"/>
</dbReference>
<accession>A0A518GBU7</accession>
<sequence length="183" mass="20201">MATESDLIISVDVETSGPIPGEYSMLSLGAWILGSNHEFYVEFQPLNDNAVPEALSVTGFSLDALRESGKSPKIAMAEFGTWIEEHARDRKPVMAGFNVGFDWSFVNWYFHRFMGANPLGFTSIDIKSLFMGLAGCSWPETKSSRIPDRFQPTTKANHNALDDAKAQGEMLAAMICASRRIAE</sequence>
<dbReference type="CDD" id="cd06127">
    <property type="entry name" value="DEDDh"/>
    <property type="match status" value="1"/>
</dbReference>
<proteinExistence type="predicted"/>
<evidence type="ECO:0000313" key="2">
    <source>
        <dbReference type="EMBL" id="QDV26059.1"/>
    </source>
</evidence>